<reference evidence="6 7" key="1">
    <citation type="submission" date="2014-04" db="EMBL/GenBank/DDBJ databases">
        <title>Genome assembly of Hyalangium minutum DSM 14724.</title>
        <authorList>
            <person name="Sharma G."/>
            <person name="Subramanian S."/>
        </authorList>
    </citation>
    <scope>NUCLEOTIDE SEQUENCE [LARGE SCALE GENOMIC DNA]</scope>
    <source>
        <strain evidence="6 7">DSM 14724</strain>
    </source>
</reference>
<evidence type="ECO:0000256" key="2">
    <source>
        <dbReference type="ARBA" id="ARBA00022723"/>
    </source>
</evidence>
<keyword evidence="3 4" id="KW-0408">Iron</keyword>
<dbReference type="EMBL" id="JMCB01000009">
    <property type="protein sequence ID" value="KFE66781.1"/>
    <property type="molecule type" value="Genomic_DNA"/>
</dbReference>
<feature type="domain" description="Cytochrome c" evidence="5">
    <location>
        <begin position="296"/>
        <end position="477"/>
    </location>
</feature>
<dbReference type="GO" id="GO:0046872">
    <property type="term" value="F:metal ion binding"/>
    <property type="evidence" value="ECO:0007669"/>
    <property type="project" value="UniProtKB-KW"/>
</dbReference>
<evidence type="ECO:0000313" key="6">
    <source>
        <dbReference type="EMBL" id="KFE66781.1"/>
    </source>
</evidence>
<name>A0A085WGG8_9BACT</name>
<dbReference type="SUPFAM" id="SSF46626">
    <property type="entry name" value="Cytochrome c"/>
    <property type="match status" value="1"/>
</dbReference>
<dbReference type="PATRIC" id="fig|394096.3.peg.5023"/>
<evidence type="ECO:0000256" key="1">
    <source>
        <dbReference type="ARBA" id="ARBA00022617"/>
    </source>
</evidence>
<proteinExistence type="predicted"/>
<dbReference type="PANTHER" id="PTHR30600:SF9">
    <property type="entry name" value="BLR7738 PROTEIN"/>
    <property type="match status" value="1"/>
</dbReference>
<dbReference type="InterPro" id="IPR051395">
    <property type="entry name" value="Cytochrome_c_Peroxidase/MauG"/>
</dbReference>
<evidence type="ECO:0000256" key="3">
    <source>
        <dbReference type="ARBA" id="ARBA00023004"/>
    </source>
</evidence>
<dbReference type="GO" id="GO:0020037">
    <property type="term" value="F:heme binding"/>
    <property type="evidence" value="ECO:0007669"/>
    <property type="project" value="InterPro"/>
</dbReference>
<evidence type="ECO:0000259" key="5">
    <source>
        <dbReference type="PROSITE" id="PS51007"/>
    </source>
</evidence>
<dbReference type="PROSITE" id="PS51007">
    <property type="entry name" value="CYTC"/>
    <property type="match status" value="2"/>
</dbReference>
<keyword evidence="2 4" id="KW-0479">Metal-binding</keyword>
<dbReference type="InterPro" id="IPR036909">
    <property type="entry name" value="Cyt_c-like_dom_sf"/>
</dbReference>
<feature type="domain" description="Cytochrome c" evidence="5">
    <location>
        <begin position="107"/>
        <end position="285"/>
    </location>
</feature>
<dbReference type="Proteomes" id="UP000028725">
    <property type="component" value="Unassembled WGS sequence"/>
</dbReference>
<dbReference type="STRING" id="394096.DB31_8995"/>
<dbReference type="GO" id="GO:0009055">
    <property type="term" value="F:electron transfer activity"/>
    <property type="evidence" value="ECO:0007669"/>
    <property type="project" value="InterPro"/>
</dbReference>
<evidence type="ECO:0000256" key="4">
    <source>
        <dbReference type="PROSITE-ProRule" id="PRU00433"/>
    </source>
</evidence>
<sequence length="477" mass="52510">MELCMRFPPLLWTGLFALVLEASPPEPFWGPLPMGTSARSERFSIPAEPQRSGDPKAGYDTLVNGSYVSCGVPGSIYRMAFGDAPPSRRLKGRRGHNAKLSYDVTSLKTPRGVEVVTANCLGCHATPTRDGVLIGLGNASLDLTEDFSTFATAAGLLAKNGAELAEWWRWSSRVRAVGPYTQPDTLGVNSADNLAAVLAAHRDPETLAWSETPLQPLPPREPVPADVPPWWLLRKKHGLFYTGIGRGDHARLMMSASMLCTDSVEEAERIDQEFDDVRAYLSTLRPPPYPLPIDRKLAAEGHDVFEAFCSECHGTYGAQESYPNLIIPLEEVGTDPLLWQATAREGLPLVEWFNRSFYGRTSRLVPGPGYVAPPLDGIWATAPYLHNGSVPTVEALLDSRKRPTYWLRPVSQGPLDPVSLGWKHQVLSHGKADEPDATLRKRLYDTSLPGYSNKGHIFGDELSDGQRRALIEYLKTL</sequence>
<organism evidence="6 7">
    <name type="scientific">Hyalangium minutum</name>
    <dbReference type="NCBI Taxonomy" id="394096"/>
    <lineage>
        <taxon>Bacteria</taxon>
        <taxon>Pseudomonadati</taxon>
        <taxon>Myxococcota</taxon>
        <taxon>Myxococcia</taxon>
        <taxon>Myxococcales</taxon>
        <taxon>Cystobacterineae</taxon>
        <taxon>Archangiaceae</taxon>
        <taxon>Hyalangium</taxon>
    </lineage>
</organism>
<comment type="caution">
    <text evidence="6">The sequence shown here is derived from an EMBL/GenBank/DDBJ whole genome shotgun (WGS) entry which is preliminary data.</text>
</comment>
<accession>A0A085WGG8</accession>
<dbReference type="Pfam" id="PF21419">
    <property type="entry name" value="RoxA-like_Cyt-c"/>
    <property type="match status" value="1"/>
</dbReference>
<evidence type="ECO:0000313" key="7">
    <source>
        <dbReference type="Proteomes" id="UP000028725"/>
    </source>
</evidence>
<dbReference type="GO" id="GO:0004130">
    <property type="term" value="F:cytochrome-c peroxidase activity"/>
    <property type="evidence" value="ECO:0007669"/>
    <property type="project" value="TreeGrafter"/>
</dbReference>
<dbReference type="AlphaFoldDB" id="A0A085WGG8"/>
<dbReference type="Gene3D" id="1.10.760.10">
    <property type="entry name" value="Cytochrome c-like domain"/>
    <property type="match status" value="1"/>
</dbReference>
<dbReference type="PANTHER" id="PTHR30600">
    <property type="entry name" value="CYTOCHROME C PEROXIDASE-RELATED"/>
    <property type="match status" value="1"/>
</dbReference>
<protein>
    <recommendedName>
        <fullName evidence="5">Cytochrome c domain-containing protein</fullName>
    </recommendedName>
</protein>
<dbReference type="InterPro" id="IPR009056">
    <property type="entry name" value="Cyt_c-like_dom"/>
</dbReference>
<keyword evidence="1 4" id="KW-0349">Heme</keyword>
<keyword evidence="7" id="KW-1185">Reference proteome</keyword>
<gene>
    <name evidence="6" type="ORF">DB31_8995</name>
</gene>